<gene>
    <name evidence="8" type="ORF">SAMN05421538_11036</name>
</gene>
<feature type="domain" description="Glucose-methanol-choline oxidoreductase N-terminal" evidence="6">
    <location>
        <begin position="206"/>
        <end position="321"/>
    </location>
</feature>
<name>A0A1G7F8K1_9RHOB</name>
<keyword evidence="3" id="KW-0285">Flavoprotein</keyword>
<evidence type="ECO:0000259" key="6">
    <source>
        <dbReference type="Pfam" id="PF00732"/>
    </source>
</evidence>
<dbReference type="Pfam" id="PF05199">
    <property type="entry name" value="GMC_oxred_C"/>
    <property type="match status" value="1"/>
</dbReference>
<protein>
    <submittedName>
        <fullName evidence="8">Choline dehydrogenase</fullName>
    </submittedName>
</protein>
<evidence type="ECO:0000256" key="4">
    <source>
        <dbReference type="ARBA" id="ARBA00022827"/>
    </source>
</evidence>
<dbReference type="GO" id="GO:0050660">
    <property type="term" value="F:flavin adenine dinucleotide binding"/>
    <property type="evidence" value="ECO:0007669"/>
    <property type="project" value="InterPro"/>
</dbReference>
<dbReference type="InterPro" id="IPR007867">
    <property type="entry name" value="GMC_OxRtase_C"/>
</dbReference>
<dbReference type="GO" id="GO:0016614">
    <property type="term" value="F:oxidoreductase activity, acting on CH-OH group of donors"/>
    <property type="evidence" value="ECO:0007669"/>
    <property type="project" value="InterPro"/>
</dbReference>
<keyword evidence="9" id="KW-1185">Reference proteome</keyword>
<dbReference type="InterPro" id="IPR051473">
    <property type="entry name" value="P2Ox-like"/>
</dbReference>
<evidence type="ECO:0000313" key="9">
    <source>
        <dbReference type="Proteomes" id="UP000199344"/>
    </source>
</evidence>
<organism evidence="8 9">
    <name type="scientific">Paracoccus isoporae</name>
    <dbReference type="NCBI Taxonomy" id="591205"/>
    <lineage>
        <taxon>Bacteria</taxon>
        <taxon>Pseudomonadati</taxon>
        <taxon>Pseudomonadota</taxon>
        <taxon>Alphaproteobacteria</taxon>
        <taxon>Rhodobacterales</taxon>
        <taxon>Paracoccaceae</taxon>
        <taxon>Paracoccus</taxon>
    </lineage>
</organism>
<dbReference type="Pfam" id="PF00732">
    <property type="entry name" value="GMC_oxred_N"/>
    <property type="match status" value="1"/>
</dbReference>
<dbReference type="Proteomes" id="UP000199344">
    <property type="component" value="Unassembled WGS sequence"/>
</dbReference>
<evidence type="ECO:0000256" key="2">
    <source>
        <dbReference type="ARBA" id="ARBA00010790"/>
    </source>
</evidence>
<dbReference type="SUPFAM" id="SSF51905">
    <property type="entry name" value="FAD/NAD(P)-binding domain"/>
    <property type="match status" value="1"/>
</dbReference>
<dbReference type="PANTHER" id="PTHR42784">
    <property type="entry name" value="PYRANOSE 2-OXIDASE"/>
    <property type="match status" value="1"/>
</dbReference>
<comment type="cofactor">
    <cofactor evidence="1">
        <name>FAD</name>
        <dbReference type="ChEBI" id="CHEBI:57692"/>
    </cofactor>
</comment>
<evidence type="ECO:0000313" key="8">
    <source>
        <dbReference type="EMBL" id="SDE71845.1"/>
    </source>
</evidence>
<dbReference type="Gene3D" id="3.50.50.60">
    <property type="entry name" value="FAD/NAD(P)-binding domain"/>
    <property type="match status" value="2"/>
</dbReference>
<evidence type="ECO:0000256" key="3">
    <source>
        <dbReference type="ARBA" id="ARBA00022630"/>
    </source>
</evidence>
<dbReference type="PANTHER" id="PTHR42784:SF1">
    <property type="entry name" value="PYRANOSE 2-OXIDASE"/>
    <property type="match status" value="1"/>
</dbReference>
<dbReference type="EMBL" id="FNAH01000010">
    <property type="protein sequence ID" value="SDE71845.1"/>
    <property type="molecule type" value="Genomic_DNA"/>
</dbReference>
<dbReference type="InterPro" id="IPR036188">
    <property type="entry name" value="FAD/NAD-bd_sf"/>
</dbReference>
<feature type="domain" description="Glucose-methanol-choline oxidoreductase C-terminal" evidence="7">
    <location>
        <begin position="419"/>
        <end position="533"/>
    </location>
</feature>
<dbReference type="AlphaFoldDB" id="A0A1G7F8K1"/>
<reference evidence="8 9" key="1">
    <citation type="submission" date="2016-10" db="EMBL/GenBank/DDBJ databases">
        <authorList>
            <person name="de Groot N.N."/>
        </authorList>
    </citation>
    <scope>NUCLEOTIDE SEQUENCE [LARGE SCALE GENOMIC DNA]</scope>
    <source>
        <strain evidence="8 9">DSM 22220</strain>
    </source>
</reference>
<sequence length="547" mass="59372">MGRGMSEAGDLSADIVIVGAGMGGGHLSRSLAEAGRDVLVLEAGGRKTRGEYLSDFFLNPVKGPQAPYPSQDFAPHPLDTNYDDFYDQAGPERFVGAYLRIYGGTSWHWTGFADRLRPEDFRAATLYGRGTDWPIRYEDLLPYYREAEIRWGVAGDPDHVWGAPRQEGDPYPMPPIPASWMDRQIQSQALDAMGLHAAIFSHARNSVIYDDRPVCCGNNTCVPICPIGAKYDASVEMDRAVKAGARVELQALVTHISLGPDQRVVGLTIRRPDGSTQRVTAKTYVLACHAVEVPRLLLNSAQEGAPNGVANGSDQVGRNLLSQWNIDVWGTVSDPVYPYRGPQQTSGITEYRDGEFRKDYAPFGTSFMNNGWSGNSDATKLSEELIAQGMRGEALVSALNEQISRHVRLNSSAETLGDPENRITLSDQKDSAGIPKPRIAFTVDDYTRAGMEVAKTVSTEVLTRMGAADIQTNTPYLSNAIIGGTTRMGTDPAGSVVTPDLKTHQHDNLYILGASTHVSCPVNAPSLTIAAMGIRLAEHLGRVAGHE</sequence>
<evidence type="ECO:0000256" key="5">
    <source>
        <dbReference type="ARBA" id="ARBA00023002"/>
    </source>
</evidence>
<dbReference type="InterPro" id="IPR000172">
    <property type="entry name" value="GMC_OxRdtase_N"/>
</dbReference>
<keyword evidence="5" id="KW-0560">Oxidoreductase</keyword>
<dbReference type="STRING" id="591205.SAMN05421538_11036"/>
<accession>A0A1G7F8K1</accession>
<keyword evidence="4" id="KW-0274">FAD</keyword>
<evidence type="ECO:0000256" key="1">
    <source>
        <dbReference type="ARBA" id="ARBA00001974"/>
    </source>
</evidence>
<evidence type="ECO:0000259" key="7">
    <source>
        <dbReference type="Pfam" id="PF05199"/>
    </source>
</evidence>
<comment type="similarity">
    <text evidence="2">Belongs to the GMC oxidoreductase family.</text>
</comment>
<proteinExistence type="inferred from homology"/>